<feature type="signal peptide" evidence="1">
    <location>
        <begin position="1"/>
        <end position="15"/>
    </location>
</feature>
<dbReference type="SUPFAM" id="SSF49503">
    <property type="entry name" value="Cupredoxins"/>
    <property type="match status" value="1"/>
</dbReference>
<dbReference type="PANTHER" id="PTHR34883">
    <property type="entry name" value="SERINE-RICH PROTEIN, PUTATIVE-RELATED-RELATED"/>
    <property type="match status" value="1"/>
</dbReference>
<dbReference type="CDD" id="cd00920">
    <property type="entry name" value="Cupredoxin"/>
    <property type="match status" value="1"/>
</dbReference>
<dbReference type="InterPro" id="IPR008972">
    <property type="entry name" value="Cupredoxin"/>
</dbReference>
<evidence type="ECO:0000313" key="2">
    <source>
        <dbReference type="EMBL" id="KAK4452543.1"/>
    </source>
</evidence>
<accession>A0AAV9GV62</accession>
<comment type="caution">
    <text evidence="2">The sequence shown here is derived from an EMBL/GenBank/DDBJ whole genome shotgun (WGS) entry which is preliminary data.</text>
</comment>
<evidence type="ECO:0000313" key="3">
    <source>
        <dbReference type="Proteomes" id="UP001321760"/>
    </source>
</evidence>
<dbReference type="Gene3D" id="2.60.40.420">
    <property type="entry name" value="Cupredoxins - blue copper proteins"/>
    <property type="match status" value="1"/>
</dbReference>
<reference evidence="2" key="2">
    <citation type="submission" date="2023-05" db="EMBL/GenBank/DDBJ databases">
        <authorList>
            <consortium name="Lawrence Berkeley National Laboratory"/>
            <person name="Steindorff A."/>
            <person name="Hensen N."/>
            <person name="Bonometti L."/>
            <person name="Westerberg I."/>
            <person name="Brannstrom I.O."/>
            <person name="Guillou S."/>
            <person name="Cros-Aarteil S."/>
            <person name="Calhoun S."/>
            <person name="Haridas S."/>
            <person name="Kuo A."/>
            <person name="Mondo S."/>
            <person name="Pangilinan J."/>
            <person name="Riley R."/>
            <person name="Labutti K."/>
            <person name="Andreopoulos B."/>
            <person name="Lipzen A."/>
            <person name="Chen C."/>
            <person name="Yanf M."/>
            <person name="Daum C."/>
            <person name="Ng V."/>
            <person name="Clum A."/>
            <person name="Ohm R."/>
            <person name="Martin F."/>
            <person name="Silar P."/>
            <person name="Natvig D."/>
            <person name="Lalanne C."/>
            <person name="Gautier V."/>
            <person name="Ament-Velasquez S.L."/>
            <person name="Kruys A."/>
            <person name="Hutchinson M.I."/>
            <person name="Powell A.J."/>
            <person name="Barry K."/>
            <person name="Miller A.N."/>
            <person name="Grigoriev I.V."/>
            <person name="Debuchy R."/>
            <person name="Gladieux P."/>
            <person name="Thoren M.H."/>
            <person name="Johannesson H."/>
        </authorList>
    </citation>
    <scope>NUCLEOTIDE SEQUENCE</scope>
    <source>
        <strain evidence="2">PSN243</strain>
    </source>
</reference>
<protein>
    <recommendedName>
        <fullName evidence="4">Phytocyanin domain-containing protein</fullName>
    </recommendedName>
</protein>
<proteinExistence type="predicted"/>
<evidence type="ECO:0000256" key="1">
    <source>
        <dbReference type="SAM" id="SignalP"/>
    </source>
</evidence>
<dbReference type="EMBL" id="MU865923">
    <property type="protein sequence ID" value="KAK4452543.1"/>
    <property type="molecule type" value="Genomic_DNA"/>
</dbReference>
<organism evidence="2 3">
    <name type="scientific">Podospora aff. communis PSN243</name>
    <dbReference type="NCBI Taxonomy" id="3040156"/>
    <lineage>
        <taxon>Eukaryota</taxon>
        <taxon>Fungi</taxon>
        <taxon>Dikarya</taxon>
        <taxon>Ascomycota</taxon>
        <taxon>Pezizomycotina</taxon>
        <taxon>Sordariomycetes</taxon>
        <taxon>Sordariomycetidae</taxon>
        <taxon>Sordariales</taxon>
        <taxon>Podosporaceae</taxon>
        <taxon>Podospora</taxon>
    </lineage>
</organism>
<dbReference type="InterPro" id="IPR052953">
    <property type="entry name" value="Ser-rich/MCO-related"/>
</dbReference>
<gene>
    <name evidence="2" type="ORF">QBC34DRAFT_483160</name>
</gene>
<reference evidence="2" key="1">
    <citation type="journal article" date="2023" name="Mol. Phylogenet. Evol.">
        <title>Genome-scale phylogeny and comparative genomics of the fungal order Sordariales.</title>
        <authorList>
            <person name="Hensen N."/>
            <person name="Bonometti L."/>
            <person name="Westerberg I."/>
            <person name="Brannstrom I.O."/>
            <person name="Guillou S."/>
            <person name="Cros-Aarteil S."/>
            <person name="Calhoun S."/>
            <person name="Haridas S."/>
            <person name="Kuo A."/>
            <person name="Mondo S."/>
            <person name="Pangilinan J."/>
            <person name="Riley R."/>
            <person name="LaButti K."/>
            <person name="Andreopoulos B."/>
            <person name="Lipzen A."/>
            <person name="Chen C."/>
            <person name="Yan M."/>
            <person name="Daum C."/>
            <person name="Ng V."/>
            <person name="Clum A."/>
            <person name="Steindorff A."/>
            <person name="Ohm R.A."/>
            <person name="Martin F."/>
            <person name="Silar P."/>
            <person name="Natvig D.O."/>
            <person name="Lalanne C."/>
            <person name="Gautier V."/>
            <person name="Ament-Velasquez S.L."/>
            <person name="Kruys A."/>
            <person name="Hutchinson M.I."/>
            <person name="Powell A.J."/>
            <person name="Barry K."/>
            <person name="Miller A.N."/>
            <person name="Grigoriev I.V."/>
            <person name="Debuchy R."/>
            <person name="Gladieux P."/>
            <person name="Hiltunen Thoren M."/>
            <person name="Johannesson H."/>
        </authorList>
    </citation>
    <scope>NUCLEOTIDE SEQUENCE</scope>
    <source>
        <strain evidence="2">PSN243</strain>
    </source>
</reference>
<name>A0AAV9GV62_9PEZI</name>
<keyword evidence="1" id="KW-0732">Signal</keyword>
<evidence type="ECO:0008006" key="4">
    <source>
        <dbReference type="Google" id="ProtNLM"/>
    </source>
</evidence>
<feature type="chain" id="PRO_5043933869" description="Phytocyanin domain-containing protein" evidence="1">
    <location>
        <begin position="16"/>
        <end position="229"/>
    </location>
</feature>
<dbReference type="PANTHER" id="PTHR34883:SF15">
    <property type="entry name" value="EXTRACELLULAR SERINE-RICH PROTEIN"/>
    <property type="match status" value="1"/>
</dbReference>
<dbReference type="AlphaFoldDB" id="A0AAV9GV62"/>
<sequence>MQLSLLLSLLPLAAATPGYSYGGSDSSSSGSGSGTAAAAQSGTASAATNVQTITVGRNPLKMEPADVVVPAGNIIEFHFYSGAHSVAQSAFDSPCQPLNATGGGFFSGSQAVQSGTGANVFRVVSTGQPMWYYCATARHCQGGMVGVINKPANNAARTLEAYTAAARAAPANVAPANVQGGTIAAMGSAVTTGTGSANGPQSTNGASSAVSDMRLVGAVVGLAAVAFAL</sequence>
<dbReference type="Proteomes" id="UP001321760">
    <property type="component" value="Unassembled WGS sequence"/>
</dbReference>
<keyword evidence="3" id="KW-1185">Reference proteome</keyword>